<keyword evidence="3" id="KW-0112">Calmodulin-binding</keyword>
<name>A0A8C5U481_9PASS</name>
<accession>A0A8C5U481</accession>
<organism evidence="7 8">
    <name type="scientific">Malurus cyaneus samueli</name>
    <dbReference type="NCBI Taxonomy" id="2593467"/>
    <lineage>
        <taxon>Eukaryota</taxon>
        <taxon>Metazoa</taxon>
        <taxon>Chordata</taxon>
        <taxon>Craniata</taxon>
        <taxon>Vertebrata</taxon>
        <taxon>Euteleostomi</taxon>
        <taxon>Archelosauria</taxon>
        <taxon>Archosauria</taxon>
        <taxon>Dinosauria</taxon>
        <taxon>Saurischia</taxon>
        <taxon>Theropoda</taxon>
        <taxon>Coelurosauria</taxon>
        <taxon>Aves</taxon>
        <taxon>Neognathae</taxon>
        <taxon>Neoaves</taxon>
        <taxon>Telluraves</taxon>
        <taxon>Australaves</taxon>
        <taxon>Passeriformes</taxon>
        <taxon>Meliphagoidea</taxon>
        <taxon>Maluridae</taxon>
        <taxon>Malurus</taxon>
    </lineage>
</organism>
<keyword evidence="1" id="KW-0597">Phosphoprotein</keyword>
<dbReference type="InterPro" id="IPR000048">
    <property type="entry name" value="IQ_motif_EF-hand-BS"/>
</dbReference>
<feature type="domain" description="Calponin-homology (CH)" evidence="6">
    <location>
        <begin position="39"/>
        <end position="154"/>
    </location>
</feature>
<dbReference type="PROSITE" id="PS50021">
    <property type="entry name" value="CH"/>
    <property type="match status" value="1"/>
</dbReference>
<proteinExistence type="predicted"/>
<dbReference type="GO" id="GO:0005938">
    <property type="term" value="C:cell cortex"/>
    <property type="evidence" value="ECO:0007669"/>
    <property type="project" value="TreeGrafter"/>
</dbReference>
<keyword evidence="8" id="KW-1185">Reference proteome</keyword>
<evidence type="ECO:0000259" key="5">
    <source>
        <dbReference type="PROSITE" id="PS50018"/>
    </source>
</evidence>
<evidence type="ECO:0000256" key="2">
    <source>
        <dbReference type="ARBA" id="ARBA00022737"/>
    </source>
</evidence>
<dbReference type="PROSITE" id="PS00509">
    <property type="entry name" value="RAS_GTPASE_ACTIV_1"/>
    <property type="match status" value="1"/>
</dbReference>
<dbReference type="Gene3D" id="1.20.5.190">
    <property type="match status" value="1"/>
</dbReference>
<evidence type="ECO:0000256" key="1">
    <source>
        <dbReference type="ARBA" id="ARBA00022553"/>
    </source>
</evidence>
<dbReference type="InterPro" id="IPR036872">
    <property type="entry name" value="CH_dom_sf"/>
</dbReference>
<dbReference type="PROSITE" id="PS50096">
    <property type="entry name" value="IQ"/>
    <property type="match status" value="2"/>
</dbReference>
<dbReference type="GO" id="GO:0005516">
    <property type="term" value="F:calmodulin binding"/>
    <property type="evidence" value="ECO:0007669"/>
    <property type="project" value="UniProtKB-KW"/>
</dbReference>
<evidence type="ECO:0000313" key="8">
    <source>
        <dbReference type="Proteomes" id="UP000694560"/>
    </source>
</evidence>
<keyword evidence="4" id="KW-0175">Coiled coil</keyword>
<reference evidence="7" key="2">
    <citation type="submission" date="2025-09" db="UniProtKB">
        <authorList>
            <consortium name="Ensembl"/>
        </authorList>
    </citation>
    <scope>IDENTIFICATION</scope>
</reference>
<dbReference type="Ensembl" id="ENSMCST00000017047.1">
    <property type="protein sequence ID" value="ENSMCSP00000016629.1"/>
    <property type="gene ID" value="ENSMCSG00000009614.1"/>
</dbReference>
<dbReference type="Pfam" id="PF00307">
    <property type="entry name" value="CH"/>
    <property type="match status" value="1"/>
</dbReference>
<dbReference type="PROSITE" id="PS50018">
    <property type="entry name" value="RAS_GTPASE_ACTIV_2"/>
    <property type="match status" value="1"/>
</dbReference>
<dbReference type="SMART" id="SM00323">
    <property type="entry name" value="RasGAP"/>
    <property type="match status" value="1"/>
</dbReference>
<feature type="coiled-coil region" evidence="4">
    <location>
        <begin position="163"/>
        <end position="190"/>
    </location>
</feature>
<dbReference type="PANTHER" id="PTHR14149:SF12">
    <property type="entry name" value="RAS GTPASE-ACTIVATING-LIKE PROTEIN IQGAP2"/>
    <property type="match status" value="1"/>
</dbReference>
<dbReference type="PANTHER" id="PTHR14149">
    <property type="entry name" value="RAS GTPASE-ACTIVATING PROTEIN WITH IQ MOTIF"/>
    <property type="match status" value="1"/>
</dbReference>
<evidence type="ECO:0000313" key="7">
    <source>
        <dbReference type="Ensembl" id="ENSMCSP00000016629.1"/>
    </source>
</evidence>
<evidence type="ECO:0000256" key="4">
    <source>
        <dbReference type="SAM" id="Coils"/>
    </source>
</evidence>
<dbReference type="InterPro" id="IPR001936">
    <property type="entry name" value="RasGAP_dom"/>
</dbReference>
<dbReference type="InterPro" id="IPR001715">
    <property type="entry name" value="CH_dom"/>
</dbReference>
<dbReference type="SUPFAM" id="SSF47576">
    <property type="entry name" value="Calponin-homology domain, CH-domain"/>
    <property type="match status" value="1"/>
</dbReference>
<reference evidence="7" key="1">
    <citation type="submission" date="2025-08" db="UniProtKB">
        <authorList>
            <consortium name="Ensembl"/>
        </authorList>
    </citation>
    <scope>IDENTIFICATION</scope>
</reference>
<evidence type="ECO:0000259" key="6">
    <source>
        <dbReference type="PROSITE" id="PS50021"/>
    </source>
</evidence>
<dbReference type="GO" id="GO:0051015">
    <property type="term" value="F:actin filament binding"/>
    <property type="evidence" value="ECO:0007669"/>
    <property type="project" value="TreeGrafter"/>
</dbReference>
<dbReference type="Pfam" id="PF00612">
    <property type="entry name" value="IQ"/>
    <property type="match status" value="2"/>
</dbReference>
<dbReference type="Gene3D" id="1.10.506.10">
    <property type="entry name" value="GTPase Activation - p120gap, domain 1"/>
    <property type="match status" value="1"/>
</dbReference>
<dbReference type="InterPro" id="IPR000593">
    <property type="entry name" value="RasGAP_C"/>
</dbReference>
<dbReference type="SUPFAM" id="SSF143885">
    <property type="entry name" value="RGC domain-like"/>
    <property type="match status" value="1"/>
</dbReference>
<sequence>AASLSPPSLSVPSSIVDDERLSAEEMDERRRQNIAYEYLCHLEEAKRWMEVCLDEELPPTTELEEGLRNGVYLAKLAKFFAPNVVSDKKIYDVEQARYKRSGLHFRHTDNTVQWLRAMESIGLPKIFYPETTDVYDRKNIPRMIYCIHALSLYLFKLGLAPQIQDLLGKVDFTEEEISNMRKELEKYGIQMPSFSKIGGILASELSVDEAALHAAVIAINEAVEKGIAEQTIATLRNPNAMLLNVDEELAQDYQNELFDAKRKKESNARLKNGTISDEERDVYEELLTQAEIQGNINKINKLIAVDNINTAIRNCDPSKTLLALMKPEAQLPVVHSFAAAVYQTELFNLQQQNAVNYLAHDELSIAVEMLSAVVLLNQTLENKDILMIKNHLRNPCIGFNNLEEENFYADTLLSIKSEASSQGQDYLSWNDIQNCIDMVNMQIQEENERIIAIGHINEAVDRGNPEKTLEALLLPTAKLQDVRPANARHYQDVLHHAKAQKCKVRGFTVLCENYKCVEYKTIFYVFYCTLVAVGISMINKSLENGDSQPILMTLQSKFGLRVIPECAEAYFRNLSEAKKLKTTEGSSESPWIKLVMKAMYDYYYNVETEEGTCVAPKGVVPKTSWLTGEEIQNIVGQVTADYNREQLWLANENLIVGLQARARGFLVRKNYQERKAYLQNQEPSAIKIQAFWKGFKQRKSYVDRLKVLQGNVAAIVKVRTQCVLRSKNVVSLDIVFQHLRIRDWEHKLQVGAENPPLTVLRKFAYLLDQSDLDFQEELEVTRLREEVVTKIRSNQQLEKDLNLMDIKIGLLVKNRITLQDVVLHSKKLNKKSKSQLEEMVMVDKQGIKGLSKERRKKLEAYQHLFYLLQTNPTYLAKLIFQMPQNKSTKFMDTVIFTLYNYASNQREEYLLLKLFKTALEEEITSKVDQIQDIVTGNPTVIKMVVSFNRGARGQNTLRQLLAPVVKEIMEDKSLIINTSPVDVYKSWVNQLEMQTGEASKLPYDVTTEQALTHTEVVNKLESSIQSLRAVTDKVLTSIFSSLNMMPYGMRYIAKVLKSSLHEKFPDATEDELLKIVGNLLYYRFMNPAIVAPDGFDIIDMTAGGQIHPDQRRNLGCVAKVLQHAASNKLFEGESEHLSSMNTYLSQTYQKFRYAKPSNTHREKFNIDEYSDMVTLSKPVIYISIEEIINTHSLLLEHQDAIAPETNDLLNELLEGLGPVPDVESFLGEGAVDPNDPNRESTLNQLAKTEISLSLTSKYELREGEDQDLKSLMIKTKRLIVDVIRTQPGDTLLEILETPATAQQESENLKLVEKRAILDSKTPEKMKHSQSIFEDGQLPIEQKKRKIQRNLRTLEQAGLVSSASKYQEIINEIAKDIRNQRRYRHHRKAELVKLQQTLNALNSKTAFYEEQINYYNTYIKTCLDNLTRKNSRRSIKLDGKEEVKGSKKLKQTSLKYTAARLHEKGVILEIEDLQTNQFKNVMFDITPGEEVGDFEIKAKFLGVEMEKVQLHFQDLLQMQYEGVAVMKMFDKAKVNVNLLIFLLNKKFYGK</sequence>
<dbReference type="FunFam" id="1.10.506.10:FF:000004">
    <property type="entry name" value="IQ motif containing GTPase activating protein 1"/>
    <property type="match status" value="1"/>
</dbReference>
<dbReference type="Pfam" id="PF00616">
    <property type="entry name" value="RasGAP"/>
    <property type="match status" value="1"/>
</dbReference>
<dbReference type="SUPFAM" id="SSF48350">
    <property type="entry name" value="GTPase activation domain, GAP"/>
    <property type="match status" value="1"/>
</dbReference>
<protein>
    <submittedName>
        <fullName evidence="7">IQ motif containing GTPase activating protein 2</fullName>
    </submittedName>
</protein>
<dbReference type="FunFam" id="1.10.418.10:FF:000013">
    <property type="entry name" value="IQ motif containing GTPase activating protein 1"/>
    <property type="match status" value="1"/>
</dbReference>
<dbReference type="GO" id="GO:1903479">
    <property type="term" value="P:mitotic actomyosin contractile ring assembly actin filament organization"/>
    <property type="evidence" value="ECO:0007669"/>
    <property type="project" value="TreeGrafter"/>
</dbReference>
<dbReference type="InterPro" id="IPR023152">
    <property type="entry name" value="RasGAP_CS"/>
</dbReference>
<dbReference type="Proteomes" id="UP000694560">
    <property type="component" value="Unplaced"/>
</dbReference>
<feature type="domain" description="Ras-GAP" evidence="5">
    <location>
        <begin position="893"/>
        <end position="1126"/>
    </location>
</feature>
<dbReference type="Gene3D" id="1.10.418.10">
    <property type="entry name" value="Calponin-like domain"/>
    <property type="match status" value="1"/>
</dbReference>
<evidence type="ECO:0000256" key="3">
    <source>
        <dbReference type="ARBA" id="ARBA00022860"/>
    </source>
</evidence>
<dbReference type="GO" id="GO:0005096">
    <property type="term" value="F:GTPase activator activity"/>
    <property type="evidence" value="ECO:0007669"/>
    <property type="project" value="TreeGrafter"/>
</dbReference>
<dbReference type="SMART" id="SM00015">
    <property type="entry name" value="IQ"/>
    <property type="match status" value="2"/>
</dbReference>
<dbReference type="SMART" id="SM00033">
    <property type="entry name" value="CH"/>
    <property type="match status" value="1"/>
</dbReference>
<keyword evidence="2" id="KW-0677">Repeat</keyword>
<dbReference type="Pfam" id="PF03836">
    <property type="entry name" value="RasGAP_C"/>
    <property type="match status" value="1"/>
</dbReference>
<dbReference type="CDD" id="cd23767">
    <property type="entry name" value="IQCD"/>
    <property type="match status" value="1"/>
</dbReference>
<dbReference type="InterPro" id="IPR008936">
    <property type="entry name" value="Rho_GTPase_activation_prot"/>
</dbReference>